<dbReference type="EMBL" id="HBNR01004793">
    <property type="protein sequence ID" value="CAE4563625.1"/>
    <property type="molecule type" value="Transcribed_RNA"/>
</dbReference>
<reference evidence="1" key="1">
    <citation type="submission" date="2021-01" db="EMBL/GenBank/DDBJ databases">
        <authorList>
            <person name="Corre E."/>
            <person name="Pelletier E."/>
            <person name="Niang G."/>
            <person name="Scheremetjew M."/>
            <person name="Finn R."/>
            <person name="Kale V."/>
            <person name="Holt S."/>
            <person name="Cochrane G."/>
            <person name="Meng A."/>
            <person name="Brown T."/>
            <person name="Cohen L."/>
        </authorList>
    </citation>
    <scope>NUCLEOTIDE SEQUENCE</scope>
    <source>
        <strain evidence="1">CCMP3105</strain>
    </source>
</reference>
<name>A0A7S4PV38_9DINO</name>
<gene>
    <name evidence="1" type="ORF">AMON00008_LOCUS3244</name>
</gene>
<protein>
    <submittedName>
        <fullName evidence="1">Uncharacterized protein</fullName>
    </submittedName>
</protein>
<evidence type="ECO:0000313" key="1">
    <source>
        <dbReference type="EMBL" id="CAE4563625.1"/>
    </source>
</evidence>
<dbReference type="AlphaFoldDB" id="A0A7S4PV38"/>
<proteinExistence type="predicted"/>
<accession>A0A7S4PV38</accession>
<organism evidence="1">
    <name type="scientific">Alexandrium monilatum</name>
    <dbReference type="NCBI Taxonomy" id="311494"/>
    <lineage>
        <taxon>Eukaryota</taxon>
        <taxon>Sar</taxon>
        <taxon>Alveolata</taxon>
        <taxon>Dinophyceae</taxon>
        <taxon>Gonyaulacales</taxon>
        <taxon>Pyrocystaceae</taxon>
        <taxon>Alexandrium</taxon>
    </lineage>
</organism>
<sequence>MAQDIWPQPASLQRHPPVPPHCCGGSFPTQPFSPIPAMAASTAALKKEWNACLAKTGGNPGRCEKLEKDLRASSKATGVDCCIDETIKLMRCTTSSSRADGCSDAFIAMRECNRAGGKQLLAESGAYAVAPGKQGLFTSEASSLVSTSGPPQRTLKGMTEFGQEYAKSLGIMPGEVRF</sequence>